<protein>
    <submittedName>
        <fullName evidence="1">Uncharacterized protein</fullName>
    </submittedName>
</protein>
<dbReference type="EMBL" id="OC924893">
    <property type="protein sequence ID" value="CAD7655803.1"/>
    <property type="molecule type" value="Genomic_DNA"/>
</dbReference>
<evidence type="ECO:0000313" key="2">
    <source>
        <dbReference type="Proteomes" id="UP000728032"/>
    </source>
</evidence>
<accession>A0A7R9M924</accession>
<dbReference type="InterPro" id="IPR046342">
    <property type="entry name" value="CBS_dom_sf"/>
</dbReference>
<proteinExistence type="predicted"/>
<dbReference type="OrthoDB" id="449052at2759"/>
<name>A0A7R9M924_9ACAR</name>
<dbReference type="EMBL" id="CAJPVJ010010068">
    <property type="protein sequence ID" value="CAG2172990.1"/>
    <property type="molecule type" value="Genomic_DNA"/>
</dbReference>
<organism evidence="1">
    <name type="scientific">Oppiella nova</name>
    <dbReference type="NCBI Taxonomy" id="334625"/>
    <lineage>
        <taxon>Eukaryota</taxon>
        <taxon>Metazoa</taxon>
        <taxon>Ecdysozoa</taxon>
        <taxon>Arthropoda</taxon>
        <taxon>Chelicerata</taxon>
        <taxon>Arachnida</taxon>
        <taxon>Acari</taxon>
        <taxon>Acariformes</taxon>
        <taxon>Sarcoptiformes</taxon>
        <taxon>Oribatida</taxon>
        <taxon>Brachypylina</taxon>
        <taxon>Oppioidea</taxon>
        <taxon>Oppiidae</taxon>
        <taxon>Oppiella</taxon>
    </lineage>
</organism>
<feature type="non-terminal residue" evidence="1">
    <location>
        <position position="142"/>
    </location>
</feature>
<evidence type="ECO:0000313" key="1">
    <source>
        <dbReference type="EMBL" id="CAD7655803.1"/>
    </source>
</evidence>
<dbReference type="Proteomes" id="UP000728032">
    <property type="component" value="Unassembled WGS sequence"/>
</dbReference>
<feature type="non-terminal residue" evidence="1">
    <location>
        <position position="1"/>
    </location>
</feature>
<keyword evidence="2" id="KW-1185">Reference proteome</keyword>
<sequence length="142" mass="15657">GLPKGLVVSRVGNWCLFAVIGGTGAGGSGGAFRYEESLIRCWCRCCTAEGVSAPMTAMQVAVRKLRRKFLKTHSTVSQIYNNENLIYVKFFKFYRCYDLIPVSAKLVVFDTQLVVKKAFFALLSNGSYPGMGGIGCNILYFK</sequence>
<reference evidence="1" key="1">
    <citation type="submission" date="2020-11" db="EMBL/GenBank/DDBJ databases">
        <authorList>
            <person name="Tran Van P."/>
        </authorList>
    </citation>
    <scope>NUCLEOTIDE SEQUENCE</scope>
</reference>
<gene>
    <name evidence="1" type="ORF">ONB1V03_LOCUS12444</name>
</gene>
<dbReference type="Gene3D" id="3.10.580.10">
    <property type="entry name" value="CBS-domain"/>
    <property type="match status" value="1"/>
</dbReference>
<dbReference type="AlphaFoldDB" id="A0A7R9M924"/>